<proteinExistence type="inferred from homology"/>
<dbReference type="STRING" id="1216932.CM240_2399"/>
<evidence type="ECO:0000256" key="1">
    <source>
        <dbReference type="ARBA" id="ARBA00004429"/>
    </source>
</evidence>
<evidence type="ECO:0000256" key="6">
    <source>
        <dbReference type="ARBA" id="ARBA00022692"/>
    </source>
</evidence>
<accession>W6RY00</accession>
<dbReference type="InterPro" id="IPR047817">
    <property type="entry name" value="ABC2_TM_bact-type"/>
</dbReference>
<dbReference type="GO" id="GO:0015920">
    <property type="term" value="P:lipopolysaccharide transport"/>
    <property type="evidence" value="ECO:0007669"/>
    <property type="project" value="TreeGrafter"/>
</dbReference>
<gene>
    <name evidence="11" type="ORF">CM240_2399</name>
</gene>
<feature type="transmembrane region" description="Helical" evidence="9">
    <location>
        <begin position="63"/>
        <end position="83"/>
    </location>
</feature>
<dbReference type="EMBL" id="HG917868">
    <property type="protein sequence ID" value="CDM69536.1"/>
    <property type="molecule type" value="Genomic_DNA"/>
</dbReference>
<dbReference type="Proteomes" id="UP000019426">
    <property type="component" value="Chromosome M2/40_rep1"/>
</dbReference>
<evidence type="ECO:0000256" key="9">
    <source>
        <dbReference type="RuleBase" id="RU361157"/>
    </source>
</evidence>
<feature type="transmembrane region" description="Helical" evidence="9">
    <location>
        <begin position="172"/>
        <end position="191"/>
    </location>
</feature>
<dbReference type="InterPro" id="IPR013525">
    <property type="entry name" value="ABC2_TM"/>
</dbReference>
<dbReference type="InterPro" id="IPR000412">
    <property type="entry name" value="ABC_2_transport"/>
</dbReference>
<evidence type="ECO:0000259" key="10">
    <source>
        <dbReference type="PROSITE" id="PS51012"/>
    </source>
</evidence>
<keyword evidence="5" id="KW-0997">Cell inner membrane</keyword>
<evidence type="ECO:0000256" key="8">
    <source>
        <dbReference type="ARBA" id="ARBA00023136"/>
    </source>
</evidence>
<organism evidence="11 12">
    <name type="scientific">Clostridium bornimense</name>
    <dbReference type="NCBI Taxonomy" id="1216932"/>
    <lineage>
        <taxon>Bacteria</taxon>
        <taxon>Bacillati</taxon>
        <taxon>Bacillota</taxon>
        <taxon>Clostridia</taxon>
        <taxon>Eubacteriales</taxon>
        <taxon>Clostridiaceae</taxon>
        <taxon>Clostridium</taxon>
    </lineage>
</organism>
<keyword evidence="8 9" id="KW-0472">Membrane</keyword>
<protein>
    <recommendedName>
        <fullName evidence="9">Transport permease protein</fullName>
    </recommendedName>
</protein>
<dbReference type="KEGG" id="clt:CM240_2399"/>
<dbReference type="OrthoDB" id="9786910at2"/>
<feature type="transmembrane region" description="Helical" evidence="9">
    <location>
        <begin position="228"/>
        <end position="247"/>
    </location>
</feature>
<keyword evidence="3 9" id="KW-0813">Transport</keyword>
<dbReference type="GO" id="GO:0043190">
    <property type="term" value="C:ATP-binding cassette (ABC) transporter complex"/>
    <property type="evidence" value="ECO:0007669"/>
    <property type="project" value="InterPro"/>
</dbReference>
<evidence type="ECO:0000256" key="3">
    <source>
        <dbReference type="ARBA" id="ARBA00022448"/>
    </source>
</evidence>
<dbReference type="PANTHER" id="PTHR30413">
    <property type="entry name" value="INNER MEMBRANE TRANSPORT PERMEASE"/>
    <property type="match status" value="1"/>
</dbReference>
<name>W6RY00_9CLOT</name>
<feature type="transmembrane region" description="Helical" evidence="9">
    <location>
        <begin position="31"/>
        <end position="51"/>
    </location>
</feature>
<sequence>MVERIKEIMQSKELLKNLTSKELKLKYKNSAIGFVWSFFNPLIMMMVYTFAFKVIFRNPDPNYPIFILSGLLPWTTFQTAIMGGTQSIVNNAHLIKKVYFPREIIPLSIVLSSFVNYLITLIILFAGIFIAKIPIGIPIIAFPIVLFLFLIFTIGLTLILSSLNVIYRDVSHFVEVAFMAWMYLTPVIYQMELIPEKIRPLMYLNPMTLVLNSIRACLYENRFPSAKVVLALAIIAMVFLWIGFKVFNKIQKRFAEEI</sequence>
<evidence type="ECO:0000256" key="7">
    <source>
        <dbReference type="ARBA" id="ARBA00022989"/>
    </source>
</evidence>
<dbReference type="HOGENOM" id="CLU_060703_1_1_9"/>
<keyword evidence="12" id="KW-1185">Reference proteome</keyword>
<feature type="domain" description="ABC transmembrane type-2" evidence="10">
    <location>
        <begin position="32"/>
        <end position="250"/>
    </location>
</feature>
<evidence type="ECO:0000256" key="2">
    <source>
        <dbReference type="ARBA" id="ARBA00007783"/>
    </source>
</evidence>
<evidence type="ECO:0000313" key="12">
    <source>
        <dbReference type="Proteomes" id="UP000019426"/>
    </source>
</evidence>
<evidence type="ECO:0000256" key="5">
    <source>
        <dbReference type="ARBA" id="ARBA00022519"/>
    </source>
</evidence>
<keyword evidence="6 9" id="KW-0812">Transmembrane</keyword>
<dbReference type="GO" id="GO:0140359">
    <property type="term" value="F:ABC-type transporter activity"/>
    <property type="evidence" value="ECO:0007669"/>
    <property type="project" value="InterPro"/>
</dbReference>
<comment type="subcellular location">
    <subcellularLocation>
        <location evidence="1">Cell inner membrane</location>
        <topology evidence="1">Multi-pass membrane protein</topology>
    </subcellularLocation>
    <subcellularLocation>
        <location evidence="9">Cell membrane</location>
        <topology evidence="9">Multi-pass membrane protein</topology>
    </subcellularLocation>
</comment>
<dbReference type="AlphaFoldDB" id="W6RY00"/>
<dbReference type="PROSITE" id="PS51012">
    <property type="entry name" value="ABC_TM2"/>
    <property type="match status" value="1"/>
</dbReference>
<feature type="transmembrane region" description="Helical" evidence="9">
    <location>
        <begin position="104"/>
        <end position="131"/>
    </location>
</feature>
<dbReference type="eggNOG" id="COG1682">
    <property type="taxonomic scope" value="Bacteria"/>
</dbReference>
<dbReference type="PANTHER" id="PTHR30413:SF8">
    <property type="entry name" value="TRANSPORT PERMEASE PROTEIN"/>
    <property type="match status" value="1"/>
</dbReference>
<evidence type="ECO:0000256" key="4">
    <source>
        <dbReference type="ARBA" id="ARBA00022475"/>
    </source>
</evidence>
<comment type="similarity">
    <text evidence="2 9">Belongs to the ABC-2 integral membrane protein family.</text>
</comment>
<dbReference type="PATRIC" id="fig|1216932.3.peg.2377"/>
<keyword evidence="7 9" id="KW-1133">Transmembrane helix</keyword>
<feature type="transmembrane region" description="Helical" evidence="9">
    <location>
        <begin position="137"/>
        <end position="160"/>
    </location>
</feature>
<dbReference type="Pfam" id="PF01061">
    <property type="entry name" value="ABC2_membrane"/>
    <property type="match status" value="1"/>
</dbReference>
<evidence type="ECO:0000313" key="11">
    <source>
        <dbReference type="EMBL" id="CDM69536.1"/>
    </source>
</evidence>
<dbReference type="PIRSF" id="PIRSF006648">
    <property type="entry name" value="DrrB"/>
    <property type="match status" value="1"/>
</dbReference>
<keyword evidence="4 9" id="KW-1003">Cell membrane</keyword>
<reference evidence="11 12" key="1">
    <citation type="submission" date="2013-11" db="EMBL/GenBank/DDBJ databases">
        <title>Complete genome sequence of Clostridum sp. M2/40.</title>
        <authorList>
            <person name="Wibberg D."/>
            <person name="Puehler A."/>
            <person name="Schlueter A."/>
        </authorList>
    </citation>
    <scope>NUCLEOTIDE SEQUENCE [LARGE SCALE GENOMIC DNA]</scope>
    <source>
        <strain evidence="12">M2/40</strain>
    </source>
</reference>